<accession>A0A1Y6BVT1</accession>
<dbReference type="EMBL" id="FWZX01000010">
    <property type="protein sequence ID" value="SMF30402.1"/>
    <property type="molecule type" value="Genomic_DNA"/>
</dbReference>
<evidence type="ECO:0000259" key="2">
    <source>
        <dbReference type="Pfam" id="PF22691"/>
    </source>
</evidence>
<dbReference type="InterPro" id="IPR016039">
    <property type="entry name" value="Thiolase-like"/>
</dbReference>
<reference evidence="3 4" key="1">
    <citation type="submission" date="2017-04" db="EMBL/GenBank/DDBJ databases">
        <authorList>
            <person name="Afonso C.L."/>
            <person name="Miller P.J."/>
            <person name="Scott M.A."/>
            <person name="Spackman E."/>
            <person name="Goraichik I."/>
            <person name="Dimitrov K.M."/>
            <person name="Suarez D.L."/>
            <person name="Swayne D.E."/>
        </authorList>
    </citation>
    <scope>NUCLEOTIDE SEQUENCE [LARGE SCALE GENOMIC DNA]</scope>
    <source>
        <strain evidence="3 4">USBA 355</strain>
    </source>
</reference>
<feature type="domain" description="Thiolase C-terminal" evidence="2">
    <location>
        <begin position="234"/>
        <end position="378"/>
    </location>
</feature>
<keyword evidence="3" id="KW-0808">Transferase</keyword>
<evidence type="ECO:0000313" key="3">
    <source>
        <dbReference type="EMBL" id="SMF30402.1"/>
    </source>
</evidence>
<keyword evidence="4" id="KW-1185">Reference proteome</keyword>
<dbReference type="Proteomes" id="UP000192917">
    <property type="component" value="Unassembled WGS sequence"/>
</dbReference>
<dbReference type="Pfam" id="PF22691">
    <property type="entry name" value="Thiolase_C_1"/>
    <property type="match status" value="1"/>
</dbReference>
<dbReference type="InterPro" id="IPR055140">
    <property type="entry name" value="Thiolase_C_2"/>
</dbReference>
<sequence>MSSSAYIVGTGLTPFGDLSPATTLDLMSRAAQAALDDAGLERGAIDGLLVGYSTTFPHLMLSTAFAEHFGLAPGYAHGLQLGGATGLAMLAAARHLVVAGAARRILVVAGENRRSGQSSDQTISTLAQVGDAAHEVPNGGTVPAYYALVAERYLHETGCSEADLAELVVLMRRHAAAYPGAHYPEPVTVEEVLASRPIATPLKRLDCCPISDGAAALVVSAEPGPVPVRIAGTGQAHTHLSLMHAPDDIGAGARRAAAAAFAQAGRGPADVRLIGIYDSFSVTLAILLEACGFAAPGGSAEAVRAGRFGLDGPQPLNPHGGLLAYGHSGVAGGMAHAVEAARQMAGRSPTRAVADPACAFVHADGGVLSSHVSLVLERGTA</sequence>
<dbReference type="SUPFAM" id="SSF53901">
    <property type="entry name" value="Thiolase-like"/>
    <property type="match status" value="1"/>
</dbReference>
<dbReference type="CDD" id="cd00829">
    <property type="entry name" value="SCP-x_thiolase"/>
    <property type="match status" value="1"/>
</dbReference>
<dbReference type="STRING" id="560819.SAMN05428998_110107"/>
<dbReference type="PIRSF" id="PIRSF000429">
    <property type="entry name" value="Ac-CoA_Ac_transf"/>
    <property type="match status" value="1"/>
</dbReference>
<dbReference type="Pfam" id="PF00108">
    <property type="entry name" value="Thiolase_N"/>
    <property type="match status" value="1"/>
</dbReference>
<name>A0A1Y6BVT1_9PROT</name>
<evidence type="ECO:0000313" key="4">
    <source>
        <dbReference type="Proteomes" id="UP000192917"/>
    </source>
</evidence>
<dbReference type="InterPro" id="IPR020616">
    <property type="entry name" value="Thiolase_N"/>
</dbReference>
<evidence type="ECO:0000259" key="1">
    <source>
        <dbReference type="Pfam" id="PF00108"/>
    </source>
</evidence>
<gene>
    <name evidence="3" type="ORF">SAMN05428998_110107</name>
</gene>
<organism evidence="3 4">
    <name type="scientific">Tistlia consotensis USBA 355</name>
    <dbReference type="NCBI Taxonomy" id="560819"/>
    <lineage>
        <taxon>Bacteria</taxon>
        <taxon>Pseudomonadati</taxon>
        <taxon>Pseudomonadota</taxon>
        <taxon>Alphaproteobacteria</taxon>
        <taxon>Rhodospirillales</taxon>
        <taxon>Rhodovibrionaceae</taxon>
        <taxon>Tistlia</taxon>
    </lineage>
</organism>
<protein>
    <submittedName>
        <fullName evidence="3">Acetyl-CoA acetyltransferase</fullName>
    </submittedName>
</protein>
<dbReference type="InterPro" id="IPR002155">
    <property type="entry name" value="Thiolase"/>
</dbReference>
<proteinExistence type="predicted"/>
<dbReference type="GO" id="GO:0003988">
    <property type="term" value="F:acetyl-CoA C-acyltransferase activity"/>
    <property type="evidence" value="ECO:0007669"/>
    <property type="project" value="UniProtKB-ARBA"/>
</dbReference>
<dbReference type="RefSeq" id="WP_085123325.1">
    <property type="nucleotide sequence ID" value="NZ_FWZX01000010.1"/>
</dbReference>
<dbReference type="PANTHER" id="PTHR42870:SF1">
    <property type="entry name" value="NON-SPECIFIC LIPID-TRANSFER PROTEIN-LIKE 2"/>
    <property type="match status" value="1"/>
</dbReference>
<feature type="domain" description="Thiolase N-terminal" evidence="1">
    <location>
        <begin position="6"/>
        <end position="222"/>
    </location>
</feature>
<dbReference type="PANTHER" id="PTHR42870">
    <property type="entry name" value="ACETYL-COA C-ACETYLTRANSFERASE"/>
    <property type="match status" value="1"/>
</dbReference>
<dbReference type="Gene3D" id="3.40.47.10">
    <property type="match status" value="1"/>
</dbReference>
<dbReference type="AlphaFoldDB" id="A0A1Y6BVT1"/>